<feature type="domain" description="Aldehyde dehydrogenase" evidence="5">
    <location>
        <begin position="22"/>
        <end position="483"/>
    </location>
</feature>
<proteinExistence type="inferred from homology"/>
<dbReference type="HOGENOM" id="CLU_005391_0_1_1"/>
<dbReference type="eggNOG" id="KOG2450">
    <property type="taxonomic scope" value="Eukaryota"/>
</dbReference>
<dbReference type="GeneID" id="7828917"/>
<evidence type="ECO:0000313" key="6">
    <source>
        <dbReference type="EMBL" id="EAR93884.1"/>
    </source>
</evidence>
<dbReference type="FunFam" id="3.40.605.10:FF:000001">
    <property type="entry name" value="Aldehyde dehydrogenase 1"/>
    <property type="match status" value="1"/>
</dbReference>
<dbReference type="Proteomes" id="UP000009168">
    <property type="component" value="Unassembled WGS sequence"/>
</dbReference>
<dbReference type="InterPro" id="IPR016161">
    <property type="entry name" value="Ald_DH/histidinol_DH"/>
</dbReference>
<dbReference type="InterPro" id="IPR029510">
    <property type="entry name" value="Ald_DH_CS_GLU"/>
</dbReference>
<dbReference type="InterPro" id="IPR016163">
    <property type="entry name" value="Ald_DH_C"/>
</dbReference>
<evidence type="ECO:0000313" key="7">
    <source>
        <dbReference type="Proteomes" id="UP000009168"/>
    </source>
</evidence>
<dbReference type="KEGG" id="tet:TTHERM_00405530"/>
<comment type="similarity">
    <text evidence="1 4">Belongs to the aldehyde dehydrogenase family.</text>
</comment>
<dbReference type="EMBL" id="GG662719">
    <property type="protein sequence ID" value="EAR93884.1"/>
    <property type="molecule type" value="Genomic_DNA"/>
</dbReference>
<evidence type="ECO:0000256" key="4">
    <source>
        <dbReference type="RuleBase" id="RU003345"/>
    </source>
</evidence>
<dbReference type="InterPro" id="IPR016162">
    <property type="entry name" value="Ald_DH_N"/>
</dbReference>
<dbReference type="InterPro" id="IPR015590">
    <property type="entry name" value="Aldehyde_DH_dom"/>
</dbReference>
<dbReference type="InParanoid" id="I7M123"/>
<evidence type="ECO:0000256" key="3">
    <source>
        <dbReference type="PROSITE-ProRule" id="PRU10007"/>
    </source>
</evidence>
<dbReference type="Gene3D" id="3.40.309.10">
    <property type="entry name" value="Aldehyde Dehydrogenase, Chain A, domain 2"/>
    <property type="match status" value="1"/>
</dbReference>
<feature type="active site" evidence="3">
    <location>
        <position position="257"/>
    </location>
</feature>
<keyword evidence="2 4" id="KW-0560">Oxidoreductase</keyword>
<gene>
    <name evidence="6" type="ORF">TTHERM_00405530</name>
</gene>
<keyword evidence="7" id="KW-1185">Reference proteome</keyword>
<dbReference type="PROSITE" id="PS00687">
    <property type="entry name" value="ALDEHYDE_DEHYDR_GLU"/>
    <property type="match status" value="1"/>
</dbReference>
<evidence type="ECO:0000259" key="5">
    <source>
        <dbReference type="Pfam" id="PF00171"/>
    </source>
</evidence>
<dbReference type="Pfam" id="PF00171">
    <property type="entry name" value="Aldedh"/>
    <property type="match status" value="1"/>
</dbReference>
<dbReference type="AlphaFoldDB" id="I7M123"/>
<reference evidence="7" key="1">
    <citation type="journal article" date="2006" name="PLoS Biol.">
        <title>Macronuclear genome sequence of the ciliate Tetrahymena thermophila, a model eukaryote.</title>
        <authorList>
            <person name="Eisen J.A."/>
            <person name="Coyne R.S."/>
            <person name="Wu M."/>
            <person name="Wu D."/>
            <person name="Thiagarajan M."/>
            <person name="Wortman J.R."/>
            <person name="Badger J.H."/>
            <person name="Ren Q."/>
            <person name="Amedeo P."/>
            <person name="Jones K.M."/>
            <person name="Tallon L.J."/>
            <person name="Delcher A.L."/>
            <person name="Salzberg S.L."/>
            <person name="Silva J.C."/>
            <person name="Haas B.J."/>
            <person name="Majoros W.H."/>
            <person name="Farzad M."/>
            <person name="Carlton J.M."/>
            <person name="Smith R.K. Jr."/>
            <person name="Garg J."/>
            <person name="Pearlman R.E."/>
            <person name="Karrer K.M."/>
            <person name="Sun L."/>
            <person name="Manning G."/>
            <person name="Elde N.C."/>
            <person name="Turkewitz A.P."/>
            <person name="Asai D.J."/>
            <person name="Wilkes D.E."/>
            <person name="Wang Y."/>
            <person name="Cai H."/>
            <person name="Collins K."/>
            <person name="Stewart B.A."/>
            <person name="Lee S.R."/>
            <person name="Wilamowska K."/>
            <person name="Weinberg Z."/>
            <person name="Ruzzo W.L."/>
            <person name="Wloga D."/>
            <person name="Gaertig J."/>
            <person name="Frankel J."/>
            <person name="Tsao C.-C."/>
            <person name="Gorovsky M.A."/>
            <person name="Keeling P.J."/>
            <person name="Waller R.F."/>
            <person name="Patron N.J."/>
            <person name="Cherry J.M."/>
            <person name="Stover N.A."/>
            <person name="Krieger C.J."/>
            <person name="del Toro C."/>
            <person name="Ryder H.F."/>
            <person name="Williamson S.C."/>
            <person name="Barbeau R.A."/>
            <person name="Hamilton E.P."/>
            <person name="Orias E."/>
        </authorList>
    </citation>
    <scope>NUCLEOTIDE SEQUENCE [LARGE SCALE GENOMIC DNA]</scope>
    <source>
        <strain evidence="7">SB210</strain>
    </source>
</reference>
<dbReference type="FunFam" id="3.40.309.10:FF:000001">
    <property type="entry name" value="Mitochondrial aldehyde dehydrogenase 2"/>
    <property type="match status" value="1"/>
</dbReference>
<protein>
    <submittedName>
        <fullName evidence="6">NAD-dependent aldehyde dehydrogenase family protein</fullName>
    </submittedName>
</protein>
<dbReference type="OMA" id="GQLIMQY"/>
<dbReference type="RefSeq" id="XP_001014129.1">
    <property type="nucleotide sequence ID" value="XM_001014129.3"/>
</dbReference>
<dbReference type="FunFam" id="3.40.605.10:FF:000026">
    <property type="entry name" value="Aldehyde dehydrogenase, putative"/>
    <property type="match status" value="1"/>
</dbReference>
<sequence>MSKVYQKPTKFQTKLFINGKFVDGALKKTIPVINPATEELICEIAEATEQDVELAIDAAEASFPIWSKLPQRDRTEYLLKLASLLEANKEEFIALESLDNGKPLEGATFDINDVIGHLRYYAGWADKITGKSFSSLDQQIFYTRREPYGVVGLISPWNFPLMMAEWKYAPALAAGNCIVLKPSEVTPLTVLRLCELVNEAGFPPGVFNVVPGYGHVAGVAITHSKRISKISFTGSSFVGRKILEASSQTNLKKVVLELGGKSPVVVFPDADLDKAAEVAWYGCMFNMGQSCDAGTRLFVHEDVYDKLLQKLKEYEQNVVIGDSFEVQNSNHGPLVSKLQFDRVMSYITHAKEVEKLQCFMGGERWGNKGYFIKPTIFINVDDNSKLAREEIFGPVLVVLKPWKTFDEVIKRANDTNYGLAAYAVTQNAGNVEKFVREVKAGSFYINQGALSAHQMPFGGYKESGFGKDNGEEGLLEYTQLKSVYYSLPNPMV</sequence>
<evidence type="ECO:0000256" key="2">
    <source>
        <dbReference type="ARBA" id="ARBA00023002"/>
    </source>
</evidence>
<evidence type="ECO:0000256" key="1">
    <source>
        <dbReference type="ARBA" id="ARBA00009986"/>
    </source>
</evidence>
<accession>I7M123</accession>
<name>I7M123_TETTS</name>
<dbReference type="OrthoDB" id="423271at2759"/>
<dbReference type="STRING" id="312017.I7M123"/>
<organism evidence="6 7">
    <name type="scientific">Tetrahymena thermophila (strain SB210)</name>
    <dbReference type="NCBI Taxonomy" id="312017"/>
    <lineage>
        <taxon>Eukaryota</taxon>
        <taxon>Sar</taxon>
        <taxon>Alveolata</taxon>
        <taxon>Ciliophora</taxon>
        <taxon>Intramacronucleata</taxon>
        <taxon>Oligohymenophorea</taxon>
        <taxon>Hymenostomatida</taxon>
        <taxon>Tetrahymenina</taxon>
        <taxon>Tetrahymenidae</taxon>
        <taxon>Tetrahymena</taxon>
    </lineage>
</organism>
<dbReference type="SUPFAM" id="SSF53720">
    <property type="entry name" value="ALDH-like"/>
    <property type="match status" value="1"/>
</dbReference>
<dbReference type="Gene3D" id="3.40.605.10">
    <property type="entry name" value="Aldehyde Dehydrogenase, Chain A, domain 1"/>
    <property type="match status" value="1"/>
</dbReference>
<dbReference type="GO" id="GO:0016620">
    <property type="term" value="F:oxidoreductase activity, acting on the aldehyde or oxo group of donors, NAD or NADP as acceptor"/>
    <property type="evidence" value="ECO:0007669"/>
    <property type="project" value="InterPro"/>
</dbReference>
<dbReference type="PANTHER" id="PTHR11699">
    <property type="entry name" value="ALDEHYDE DEHYDROGENASE-RELATED"/>
    <property type="match status" value="1"/>
</dbReference>
<dbReference type="CDD" id="cd07091">
    <property type="entry name" value="ALDH_F1-2_Ald2-like"/>
    <property type="match status" value="1"/>
</dbReference>